<dbReference type="Proteomes" id="UP001220610">
    <property type="component" value="Chromosome"/>
</dbReference>
<accession>A0AAJ5WUZ1</accession>
<evidence type="ECO:0000313" key="2">
    <source>
        <dbReference type="EMBL" id="WEK37270.1"/>
    </source>
</evidence>
<feature type="domain" description="DUF7033" evidence="1">
    <location>
        <begin position="95"/>
        <end position="182"/>
    </location>
</feature>
<reference evidence="2" key="1">
    <citation type="submission" date="2023-03" db="EMBL/GenBank/DDBJ databases">
        <title>Andean soil-derived lignocellulolytic bacterial consortium as a source of novel taxa and putative plastic-active enzymes.</title>
        <authorList>
            <person name="Diaz-Garcia L."/>
            <person name="Chuvochina M."/>
            <person name="Feuerriegel G."/>
            <person name="Bunk B."/>
            <person name="Sproer C."/>
            <person name="Streit W.R."/>
            <person name="Rodriguez L.M."/>
            <person name="Overmann J."/>
            <person name="Jimenez D.J."/>
        </authorList>
    </citation>
    <scope>NUCLEOTIDE SEQUENCE</scope>
    <source>
        <strain evidence="2">MAG 7</strain>
    </source>
</reference>
<evidence type="ECO:0000259" key="1">
    <source>
        <dbReference type="Pfam" id="PF23019"/>
    </source>
</evidence>
<gene>
    <name evidence="2" type="ORF">P0Y53_07135</name>
</gene>
<evidence type="ECO:0000313" key="3">
    <source>
        <dbReference type="Proteomes" id="UP001220610"/>
    </source>
</evidence>
<sequence>MLLLYTHTATPRLQYIVDFFSRELFDEPMQITTSRAAYNAATQPKINYSSQRFSEGGFFIHHADLLFETDIRPQSIRCFEQDNNKAFFPTDGDFPFDIFAASFYLISRYEEYLPHEKDMYGRYAHTNSLAWREGFLHLPLVSIWVENFRKALLHKFPALQFRRKNFKCMLSYDIDMAYAFRYKGFKRTVGGFARSMLRGNWRECKDRWQVLRGRQQDPFDCFEWLDALHLYCRLKPYYFFLVAARPGIYDKNISQQVKPFQKLIEYYASSYKVGLHPSWQSGDKPELLQEELEWIERVADKAIIHSRQHYIRFTLPETFQRLVDTGIQKDFSMGYGSINGFRASVCSSFYWYDLQQETSTPLILYPFSFMDANAYYEQHNTPEQAYGELKQQYEQVKKLNGMHISIWHNSILGTDPTFAGWRQLFELFMRETVYWDAYYD</sequence>
<dbReference type="Pfam" id="PF23019">
    <property type="entry name" value="DUF7033"/>
    <property type="match status" value="1"/>
</dbReference>
<dbReference type="Gene3D" id="3.20.20.370">
    <property type="entry name" value="Glycoside hydrolase/deacetylase"/>
    <property type="match status" value="1"/>
</dbReference>
<protein>
    <submittedName>
        <fullName evidence="2">Polysaccharide deacetylase family protein</fullName>
    </submittedName>
</protein>
<dbReference type="EMBL" id="CP119311">
    <property type="protein sequence ID" value="WEK37270.1"/>
    <property type="molecule type" value="Genomic_DNA"/>
</dbReference>
<dbReference type="AlphaFoldDB" id="A0AAJ5WUZ1"/>
<dbReference type="CDD" id="cd10931">
    <property type="entry name" value="CE4_u7"/>
    <property type="match status" value="1"/>
</dbReference>
<dbReference type="InterPro" id="IPR054297">
    <property type="entry name" value="DUF7033"/>
</dbReference>
<proteinExistence type="predicted"/>
<organism evidence="2 3">
    <name type="scientific">Candidatus Pseudobacter hemicellulosilyticus</name>
    <dbReference type="NCBI Taxonomy" id="3121375"/>
    <lineage>
        <taxon>Bacteria</taxon>
        <taxon>Pseudomonadati</taxon>
        <taxon>Bacteroidota</taxon>
        <taxon>Chitinophagia</taxon>
        <taxon>Chitinophagales</taxon>
        <taxon>Chitinophagaceae</taxon>
        <taxon>Pseudobacter</taxon>
    </lineage>
</organism>
<name>A0AAJ5WUZ1_9BACT</name>